<keyword evidence="6" id="KW-0675">Receptor</keyword>
<keyword evidence="7" id="KW-0325">Glycoprotein</keyword>
<proteinExistence type="predicted"/>
<dbReference type="Ensembl" id="ENSMAMT00000026051.2">
    <property type="protein sequence ID" value="ENSMAMP00000025397.2"/>
    <property type="gene ID" value="ENSMAMG00000017034.2"/>
</dbReference>
<evidence type="ECO:0000256" key="9">
    <source>
        <dbReference type="SAM" id="SignalP"/>
    </source>
</evidence>
<evidence type="ECO:0000313" key="12">
    <source>
        <dbReference type="Proteomes" id="UP000261640"/>
    </source>
</evidence>
<keyword evidence="4 8" id="KW-1133">Transmembrane helix</keyword>
<reference evidence="11" key="2">
    <citation type="submission" date="2025-09" db="UniProtKB">
        <authorList>
            <consortium name="Ensembl"/>
        </authorList>
    </citation>
    <scope>IDENTIFICATION</scope>
</reference>
<evidence type="ECO:0000259" key="10">
    <source>
        <dbReference type="PROSITE" id="PS50853"/>
    </source>
</evidence>
<name>A0A3Q3MJT8_9TELE</name>
<evidence type="ECO:0000256" key="7">
    <source>
        <dbReference type="ARBA" id="ARBA00023180"/>
    </source>
</evidence>
<dbReference type="STRING" id="205130.ENSMAMP00000025397"/>
<dbReference type="Proteomes" id="UP000261640">
    <property type="component" value="Unplaced"/>
</dbReference>
<organism evidence="11 12">
    <name type="scientific">Mastacembelus armatus</name>
    <name type="common">zig-zag eel</name>
    <dbReference type="NCBI Taxonomy" id="205130"/>
    <lineage>
        <taxon>Eukaryota</taxon>
        <taxon>Metazoa</taxon>
        <taxon>Chordata</taxon>
        <taxon>Craniata</taxon>
        <taxon>Vertebrata</taxon>
        <taxon>Euteleostomi</taxon>
        <taxon>Actinopterygii</taxon>
        <taxon>Neopterygii</taxon>
        <taxon>Teleostei</taxon>
        <taxon>Neoteleostei</taxon>
        <taxon>Acanthomorphata</taxon>
        <taxon>Anabantaria</taxon>
        <taxon>Synbranchiformes</taxon>
        <taxon>Mastacembelidae</taxon>
        <taxon>Mastacembelus</taxon>
    </lineage>
</organism>
<keyword evidence="3 9" id="KW-0732">Signal</keyword>
<evidence type="ECO:0000256" key="4">
    <source>
        <dbReference type="ARBA" id="ARBA00022989"/>
    </source>
</evidence>
<feature type="domain" description="Fibronectin type-III" evidence="10">
    <location>
        <begin position="240"/>
        <end position="339"/>
    </location>
</feature>
<reference evidence="11" key="1">
    <citation type="submission" date="2025-08" db="UniProtKB">
        <authorList>
            <consortium name="Ensembl"/>
        </authorList>
    </citation>
    <scope>IDENTIFICATION</scope>
</reference>
<protein>
    <submittedName>
        <fullName evidence="11">Interleukin 13 receptor, alpha 2</fullName>
    </submittedName>
</protein>
<dbReference type="InterPro" id="IPR036116">
    <property type="entry name" value="FN3_sf"/>
</dbReference>
<evidence type="ECO:0000256" key="5">
    <source>
        <dbReference type="ARBA" id="ARBA00023136"/>
    </source>
</evidence>
<dbReference type="GO" id="GO:0009897">
    <property type="term" value="C:external side of plasma membrane"/>
    <property type="evidence" value="ECO:0007669"/>
    <property type="project" value="TreeGrafter"/>
</dbReference>
<dbReference type="PROSITE" id="PS50853">
    <property type="entry name" value="FN3"/>
    <property type="match status" value="1"/>
</dbReference>
<evidence type="ECO:0000256" key="3">
    <source>
        <dbReference type="ARBA" id="ARBA00022729"/>
    </source>
</evidence>
<evidence type="ECO:0000256" key="1">
    <source>
        <dbReference type="ARBA" id="ARBA00004479"/>
    </source>
</evidence>
<keyword evidence="12" id="KW-1185">Reference proteome</keyword>
<dbReference type="InParanoid" id="A0A3Q3MJT8"/>
<dbReference type="PANTHER" id="PTHR23037:SF45">
    <property type="entry name" value="INTERLEUKIN 13 RECEPTOR SUBUNIT ALPHA 2"/>
    <property type="match status" value="1"/>
</dbReference>
<keyword evidence="2 8" id="KW-0812">Transmembrane</keyword>
<dbReference type="InterPro" id="IPR013783">
    <property type="entry name" value="Ig-like_fold"/>
</dbReference>
<dbReference type="Pfam" id="PF09240">
    <property type="entry name" value="IL6Ra-bind"/>
    <property type="match status" value="1"/>
</dbReference>
<dbReference type="AlphaFoldDB" id="A0A3Q3MJT8"/>
<evidence type="ECO:0000256" key="8">
    <source>
        <dbReference type="SAM" id="Phobius"/>
    </source>
</evidence>
<dbReference type="InterPro" id="IPR003961">
    <property type="entry name" value="FN3_dom"/>
</dbReference>
<evidence type="ECO:0000256" key="6">
    <source>
        <dbReference type="ARBA" id="ARBA00023170"/>
    </source>
</evidence>
<sequence>MATNSWWIHQVILTLLFLSWRDYVHCSGLTVDPPEDLVILDPGHLGELDITWKPPASLISVTECSTLYQLEYFNTYRNDWTAIRTSRRSYTAQFDLMKDIRVRVYTLLSGPCTNGSMIKSTNYIELVQKPPSTGIVDTAVQDFVCLFHNMDYMECNWGRSSKMPANSQHTLYIWHKELSEAVECPKYIISGGVRSGCNFTGNILPDFIDIIFCVNGSSDEGPLKPTFTSLQIQNQVKPGTTEKLHLQTGPDRQLEIQWEHPVGRIPGLCLEWEVEHNEEGPDGKITSKQFFTKQTSLTLPSIHDKWRNCFRVRSKVNKYCAAKGFWSEWSRPACHTGNEVTAEAEWDMVPAYLYITTAILAILVLSLCVWAMLKVRGSRQDKKPDSLLTSLFARNSVLTVADA</sequence>
<dbReference type="PANTHER" id="PTHR23037">
    <property type="entry name" value="CYTOKINE RECEPTOR"/>
    <property type="match status" value="1"/>
</dbReference>
<dbReference type="Gene3D" id="2.60.40.10">
    <property type="entry name" value="Immunoglobulins"/>
    <property type="match status" value="3"/>
</dbReference>
<dbReference type="GO" id="GO:0004896">
    <property type="term" value="F:cytokine receptor activity"/>
    <property type="evidence" value="ECO:0007669"/>
    <property type="project" value="TreeGrafter"/>
</dbReference>
<feature type="chain" id="PRO_5030081520" evidence="9">
    <location>
        <begin position="27"/>
        <end position="403"/>
    </location>
</feature>
<evidence type="ECO:0000313" key="11">
    <source>
        <dbReference type="Ensembl" id="ENSMAMP00000025397.2"/>
    </source>
</evidence>
<feature type="transmembrane region" description="Helical" evidence="8">
    <location>
        <begin position="351"/>
        <end position="373"/>
    </location>
</feature>
<keyword evidence="5 8" id="KW-0472">Membrane</keyword>
<comment type="subcellular location">
    <subcellularLocation>
        <location evidence="1">Membrane</location>
        <topology evidence="1">Single-pass type I membrane protein</topology>
    </subcellularLocation>
</comment>
<dbReference type="GeneTree" id="ENSGT00940000159971"/>
<feature type="signal peptide" evidence="9">
    <location>
        <begin position="1"/>
        <end position="26"/>
    </location>
</feature>
<dbReference type="SUPFAM" id="SSF49265">
    <property type="entry name" value="Fibronectin type III"/>
    <property type="match status" value="3"/>
</dbReference>
<accession>A0A3Q3MJT8</accession>
<dbReference type="InterPro" id="IPR015321">
    <property type="entry name" value="TypeI_recpt_CBD"/>
</dbReference>
<evidence type="ECO:0000256" key="2">
    <source>
        <dbReference type="ARBA" id="ARBA00022692"/>
    </source>
</evidence>